<name>A0A0H5PXC3_9ZZZZ</name>
<sequence length="230" mass="26122">MEVVYRCCCGIDVHKKIIVACLNNGGEQSLRGFGTTTSEIKTLANWLTESGCEMIAMESTGVFWKPLYNLFELMDLDTIVVNAAHMKALPGRKTDVKDAEWIADLLRHGLLRASYIPSREQRELREITRYRKSLTEERSRETNRLQKILEGANIKLDSVVKDINGKSARKLLERIIDDDIPASEEEVSKMVHGRLRSKLAHRPCRCRQVPWWYSPSPPAGRASATAAPWL</sequence>
<dbReference type="PANTHER" id="PTHR33055">
    <property type="entry name" value="TRANSPOSASE FOR INSERTION SEQUENCE ELEMENT IS1111A"/>
    <property type="match status" value="1"/>
</dbReference>
<proteinExistence type="predicted"/>
<dbReference type="GO" id="GO:0006313">
    <property type="term" value="P:DNA transposition"/>
    <property type="evidence" value="ECO:0007669"/>
    <property type="project" value="InterPro"/>
</dbReference>
<protein>
    <recommendedName>
        <fullName evidence="1">Transposase IS110-like N-terminal domain-containing protein</fullName>
    </recommendedName>
</protein>
<dbReference type="InterPro" id="IPR047650">
    <property type="entry name" value="Transpos_IS110"/>
</dbReference>
<dbReference type="AlphaFoldDB" id="A0A0H5PXC3"/>
<feature type="domain" description="Transposase IS110-like N-terminal" evidence="1">
    <location>
        <begin position="9"/>
        <end position="152"/>
    </location>
</feature>
<dbReference type="EMBL" id="LN852894">
    <property type="protein sequence ID" value="CRY94243.1"/>
    <property type="molecule type" value="Genomic_DNA"/>
</dbReference>
<dbReference type="GO" id="GO:0004803">
    <property type="term" value="F:transposase activity"/>
    <property type="evidence" value="ECO:0007669"/>
    <property type="project" value="InterPro"/>
</dbReference>
<reference evidence="2" key="1">
    <citation type="submission" date="2015-06" db="EMBL/GenBank/DDBJ databases">
        <authorList>
            <person name="Joergensen T."/>
        </authorList>
    </citation>
    <scope>NUCLEOTIDE SEQUENCE</scope>
    <source>
        <strain evidence="2">RGRH0216</strain>
    </source>
</reference>
<dbReference type="NCBIfam" id="NF033542">
    <property type="entry name" value="transpos_IS110"/>
    <property type="match status" value="1"/>
</dbReference>
<evidence type="ECO:0000313" key="2">
    <source>
        <dbReference type="EMBL" id="CRY94243.1"/>
    </source>
</evidence>
<evidence type="ECO:0000259" key="1">
    <source>
        <dbReference type="Pfam" id="PF01548"/>
    </source>
</evidence>
<reference evidence="2" key="2">
    <citation type="submission" date="2015-07" db="EMBL/GenBank/DDBJ databases">
        <title>Plasmids, circular viruses and viroids from rat gut.</title>
        <authorList>
            <person name="Jorgensen T.J."/>
            <person name="Hansen M.A."/>
            <person name="Xu Z."/>
            <person name="Tabak M.A."/>
            <person name="Sorensen S.J."/>
            <person name="Hansen L.H."/>
        </authorList>
    </citation>
    <scope>NUCLEOTIDE SEQUENCE</scope>
    <source>
        <strain evidence="2">RGRH0216</strain>
    </source>
</reference>
<dbReference type="GO" id="GO:0003677">
    <property type="term" value="F:DNA binding"/>
    <property type="evidence" value="ECO:0007669"/>
    <property type="project" value="InterPro"/>
</dbReference>
<dbReference type="InterPro" id="IPR002525">
    <property type="entry name" value="Transp_IS110-like_N"/>
</dbReference>
<accession>A0A0H5PXC3</accession>
<dbReference type="Pfam" id="PF01548">
    <property type="entry name" value="DEDD_Tnp_IS110"/>
    <property type="match status" value="1"/>
</dbReference>
<organism evidence="2">
    <name type="scientific">uncultured prokaryote</name>
    <dbReference type="NCBI Taxonomy" id="198431"/>
    <lineage>
        <taxon>unclassified sequences</taxon>
        <taxon>environmental samples</taxon>
    </lineage>
</organism>